<evidence type="ECO:0000256" key="7">
    <source>
        <dbReference type="ARBA" id="ARBA00051712"/>
    </source>
</evidence>
<keyword evidence="6 8" id="KW-0413">Isomerase</keyword>
<feature type="binding site" evidence="8">
    <location>
        <begin position="218"/>
        <end position="219"/>
    </location>
    <ligand>
        <name>substrate</name>
    </ligand>
</feature>
<evidence type="ECO:0000256" key="1">
    <source>
        <dbReference type="ARBA" id="ARBA00005196"/>
    </source>
</evidence>
<keyword evidence="5 8" id="KW-0457">Lysine biosynthesis</keyword>
<protein>
    <recommendedName>
        <fullName evidence="3 8">Diaminopimelate epimerase</fullName>
        <shortName evidence="8">DAP epimerase</shortName>
        <ecNumber evidence="3 8">5.1.1.7</ecNumber>
    </recommendedName>
    <alternativeName>
        <fullName evidence="8">PLP-independent amino acid racemase</fullName>
    </alternativeName>
</protein>
<dbReference type="HAMAP" id="MF_00197">
    <property type="entry name" value="DAP_epimerase"/>
    <property type="match status" value="1"/>
</dbReference>
<keyword evidence="4 8" id="KW-0028">Amino-acid biosynthesis</keyword>
<evidence type="ECO:0000256" key="4">
    <source>
        <dbReference type="ARBA" id="ARBA00022605"/>
    </source>
</evidence>
<dbReference type="Pfam" id="PF01678">
    <property type="entry name" value="DAP_epimerase"/>
    <property type="match status" value="2"/>
</dbReference>
<comment type="catalytic activity">
    <reaction evidence="7 8">
        <text>(2S,6S)-2,6-diaminopimelate = meso-2,6-diaminopimelate</text>
        <dbReference type="Rhea" id="RHEA:15393"/>
        <dbReference type="ChEBI" id="CHEBI:57609"/>
        <dbReference type="ChEBI" id="CHEBI:57791"/>
        <dbReference type="EC" id="5.1.1.7"/>
    </reaction>
</comment>
<comment type="function">
    <text evidence="8">Catalyzes the stereoinversion of LL-2,6-diaminopimelate (L,L-DAP) to meso-diaminopimelate (meso-DAP), a precursor of L-lysine and an essential component of the bacterial peptidoglycan.</text>
</comment>
<comment type="caution">
    <text evidence="10">The sequence shown here is derived from an EMBL/GenBank/DDBJ whole genome shotgun (WGS) entry which is preliminary data.</text>
</comment>
<feature type="binding site" evidence="8">
    <location>
        <position position="194"/>
    </location>
    <ligand>
        <name>substrate</name>
    </ligand>
</feature>
<feature type="active site" description="Proton acceptor" evidence="8">
    <location>
        <position position="227"/>
    </location>
</feature>
<evidence type="ECO:0000256" key="8">
    <source>
        <dbReference type="HAMAP-Rule" id="MF_00197"/>
    </source>
</evidence>
<dbReference type="PANTHER" id="PTHR31689:SF0">
    <property type="entry name" value="DIAMINOPIMELATE EPIMERASE"/>
    <property type="match status" value="1"/>
</dbReference>
<evidence type="ECO:0000256" key="2">
    <source>
        <dbReference type="ARBA" id="ARBA00010219"/>
    </source>
</evidence>
<keyword evidence="11" id="KW-1185">Reference proteome</keyword>
<feature type="site" description="Could be important to modulate the pK values of the two catalytic cysteine residues" evidence="8">
    <location>
        <position position="218"/>
    </location>
</feature>
<reference evidence="10 11" key="1">
    <citation type="journal article" date="2019" name="Int. J. Syst. Evol. Microbiol.">
        <title>The Global Catalogue of Microorganisms (GCM) 10K type strain sequencing project: providing services to taxonomists for standard genome sequencing and annotation.</title>
        <authorList>
            <consortium name="The Broad Institute Genomics Platform"/>
            <consortium name="The Broad Institute Genome Sequencing Center for Infectious Disease"/>
            <person name="Wu L."/>
            <person name="Ma J."/>
        </authorList>
    </citation>
    <scope>NUCLEOTIDE SEQUENCE [LARGE SCALE GENOMIC DNA]</scope>
    <source>
        <strain evidence="10 11">JCM 14718</strain>
    </source>
</reference>
<feature type="binding site" evidence="8">
    <location>
        <begin position="228"/>
        <end position="229"/>
    </location>
    <ligand>
        <name>substrate</name>
    </ligand>
</feature>
<dbReference type="NCBIfam" id="TIGR00652">
    <property type="entry name" value="DapF"/>
    <property type="match status" value="1"/>
</dbReference>
<comment type="subcellular location">
    <subcellularLocation>
        <location evidence="8">Cytoplasm</location>
    </subcellularLocation>
</comment>
<feature type="binding site" evidence="8">
    <location>
        <position position="80"/>
    </location>
    <ligand>
        <name>substrate</name>
    </ligand>
</feature>
<feature type="binding site" evidence="8">
    <location>
        <position position="19"/>
    </location>
    <ligand>
        <name>substrate</name>
    </ligand>
</feature>
<feature type="active site" description="Proton donor" evidence="8">
    <location>
        <position position="89"/>
    </location>
</feature>
<dbReference type="InterPro" id="IPR018510">
    <property type="entry name" value="DAP_epimerase_AS"/>
</dbReference>
<dbReference type="PROSITE" id="PS01326">
    <property type="entry name" value="DAP_EPIMERASE"/>
    <property type="match status" value="1"/>
</dbReference>
<proteinExistence type="inferred from homology"/>
<sequence>MSIADSGGLRFWKGHGTENDFVLLPDPDGAIELTPGLVRSLCDRRAGVGADGVLRIVRSAKHPEAAEHAADAEWFMDFHNADGTAGEMCGNGLRVFARWLLTHGEAGPGEFTVATRAGLRRVLPAGDQITIDAQRPTIGAATTAWVGDTSYDGFAVDVGNPHLVCAVASPEQVAGLELFRAPRIDPEVLPAGANVEFVAFDQPAVDGADEHVVMRVHERGVGETRSCGTGACAVAAVALRRAGRENGVVAVDVPGGRLVVSLDGPAALLSGPAVLVASGELTR</sequence>
<dbReference type="SUPFAM" id="SSF54506">
    <property type="entry name" value="Diaminopimelate epimerase-like"/>
    <property type="match status" value="2"/>
</dbReference>
<keyword evidence="8" id="KW-0963">Cytoplasm</keyword>
<evidence type="ECO:0000256" key="6">
    <source>
        <dbReference type="ARBA" id="ARBA00023235"/>
    </source>
</evidence>
<evidence type="ECO:0000313" key="10">
    <source>
        <dbReference type="EMBL" id="GAA1711784.1"/>
    </source>
</evidence>
<name>A0ABN2IU00_9ACTN</name>
<feature type="binding site" evidence="8">
    <location>
        <begin position="90"/>
        <end position="91"/>
    </location>
    <ligand>
        <name>substrate</name>
    </ligand>
</feature>
<evidence type="ECO:0000313" key="11">
    <source>
        <dbReference type="Proteomes" id="UP001500618"/>
    </source>
</evidence>
<dbReference type="RefSeq" id="WP_344314535.1">
    <property type="nucleotide sequence ID" value="NZ_BAAANY010000037.1"/>
</dbReference>
<gene>
    <name evidence="10" type="primary">dapF_2</name>
    <name evidence="8" type="synonym">dapF</name>
    <name evidence="10" type="ORF">GCM10009765_71200</name>
</gene>
<feature type="binding site" evidence="8">
    <location>
        <position position="160"/>
    </location>
    <ligand>
        <name>substrate</name>
    </ligand>
</feature>
<comment type="subunit">
    <text evidence="8">Homodimer.</text>
</comment>
<dbReference type="Gene3D" id="3.10.310.10">
    <property type="entry name" value="Diaminopimelate Epimerase, Chain A, domain 1"/>
    <property type="match status" value="2"/>
</dbReference>
<comment type="pathway">
    <text evidence="1 8">Amino-acid biosynthesis; L-lysine biosynthesis via DAP pathway; DL-2,6-diaminopimelate from LL-2,6-diaminopimelate: step 1/1.</text>
</comment>
<dbReference type="PANTHER" id="PTHR31689">
    <property type="entry name" value="DIAMINOPIMELATE EPIMERASE, CHLOROPLASTIC"/>
    <property type="match status" value="1"/>
</dbReference>
<organism evidence="10 11">
    <name type="scientific">Fodinicola feengrottensis</name>
    <dbReference type="NCBI Taxonomy" id="435914"/>
    <lineage>
        <taxon>Bacteria</taxon>
        <taxon>Bacillati</taxon>
        <taxon>Actinomycetota</taxon>
        <taxon>Actinomycetes</taxon>
        <taxon>Mycobacteriales</taxon>
        <taxon>Fodinicola</taxon>
    </lineage>
</organism>
<evidence type="ECO:0000256" key="5">
    <source>
        <dbReference type="ARBA" id="ARBA00023154"/>
    </source>
</evidence>
<evidence type="ECO:0000256" key="3">
    <source>
        <dbReference type="ARBA" id="ARBA00013080"/>
    </source>
</evidence>
<accession>A0ABN2IU00</accession>
<dbReference type="EC" id="5.1.1.7" evidence="3 8"/>
<comment type="caution">
    <text evidence="8">Lacks conserved residue(s) required for the propagation of feature annotation.</text>
</comment>
<dbReference type="EMBL" id="BAAANY010000037">
    <property type="protein sequence ID" value="GAA1711784.1"/>
    <property type="molecule type" value="Genomic_DNA"/>
</dbReference>
<dbReference type="Proteomes" id="UP001500618">
    <property type="component" value="Unassembled WGS sequence"/>
</dbReference>
<comment type="similarity">
    <text evidence="2 8">Belongs to the diaminopimelate epimerase family.</text>
</comment>
<evidence type="ECO:0000256" key="9">
    <source>
        <dbReference type="PROSITE-ProRule" id="PRU10125"/>
    </source>
</evidence>
<feature type="active site" evidence="9">
    <location>
        <position position="89"/>
    </location>
</feature>
<dbReference type="InterPro" id="IPR001653">
    <property type="entry name" value="DAP_epimerase_DapF"/>
</dbReference>
<feature type="site" description="Could be important to modulate the pK values of the two catalytic cysteine residues" evidence="8">
    <location>
        <position position="162"/>
    </location>
</feature>